<name>A0A6S6TDU8_9GAMM</name>
<dbReference type="Gene3D" id="2.40.50.140">
    <property type="entry name" value="Nucleic acid-binding proteins"/>
    <property type="match status" value="1"/>
</dbReference>
<organism evidence="3">
    <name type="scientific">uncultured Thiotrichaceae bacterium</name>
    <dbReference type="NCBI Taxonomy" id="298394"/>
    <lineage>
        <taxon>Bacteria</taxon>
        <taxon>Pseudomonadati</taxon>
        <taxon>Pseudomonadota</taxon>
        <taxon>Gammaproteobacteria</taxon>
        <taxon>Thiotrichales</taxon>
        <taxon>Thiotrichaceae</taxon>
        <taxon>environmental samples</taxon>
    </lineage>
</organism>
<sequence length="253" mass="28760">KYGEILLPRRYMPEGCEVDDELEVFIYLDSEDRLIATTETPLVQVGECACLEVVDTARPGAFLDWGLPKDLLVPLSEQEARMQKGEKYVVYTHLDERTESIIATSRLSKYLSELGHYFTVGQRVDLLIYGRSELGYKAVINHTHLGQLYENETFQALKVGDKVEAYIKLVRDDMKIDLSLQEPGKSRLVTDDLIANIVEHLRANGGSSEFSDKTPPELIYKEFQVSKAQFKRALGQLYKQKIIKLEPGKTSLL</sequence>
<dbReference type="Pfam" id="PF13509">
    <property type="entry name" value="S1_2"/>
    <property type="match status" value="1"/>
</dbReference>
<dbReference type="PANTHER" id="PTHR37296:SF1">
    <property type="entry name" value="CONSERVED VIRULENCE FACTOR B"/>
    <property type="match status" value="1"/>
</dbReference>
<accession>A0A6S6TDU8</accession>
<evidence type="ECO:0000259" key="2">
    <source>
        <dbReference type="Pfam" id="PF17783"/>
    </source>
</evidence>
<reference evidence="3" key="1">
    <citation type="submission" date="2020-01" db="EMBL/GenBank/DDBJ databases">
        <authorList>
            <person name="Meier V. D."/>
            <person name="Meier V D."/>
        </authorList>
    </citation>
    <scope>NUCLEOTIDE SEQUENCE</scope>
    <source>
        <strain evidence="3">HLG_WM_MAG_08</strain>
    </source>
</reference>
<proteinExistence type="predicted"/>
<dbReference type="InterPro" id="IPR014464">
    <property type="entry name" value="CvfB_fam"/>
</dbReference>
<evidence type="ECO:0000313" key="3">
    <source>
        <dbReference type="EMBL" id="CAA6817534.1"/>
    </source>
</evidence>
<dbReference type="PANTHER" id="PTHR37296">
    <property type="entry name" value="CONSERVED VIRULENCE FACTOR B"/>
    <property type="match status" value="1"/>
</dbReference>
<dbReference type="Pfam" id="PF17783">
    <property type="entry name" value="WHD_CvfB"/>
    <property type="match status" value="1"/>
</dbReference>
<dbReference type="EMBL" id="CACVAV010000275">
    <property type="protein sequence ID" value="CAA6817534.1"/>
    <property type="molecule type" value="Genomic_DNA"/>
</dbReference>
<gene>
    <name evidence="3" type="ORF">HELGO_WM19271</name>
</gene>
<dbReference type="InterPro" id="IPR036388">
    <property type="entry name" value="WH-like_DNA-bd_sf"/>
</dbReference>
<dbReference type="PIRSF" id="PIRSF012524">
    <property type="entry name" value="YitL_S1"/>
    <property type="match status" value="1"/>
</dbReference>
<evidence type="ECO:0000259" key="1">
    <source>
        <dbReference type="Pfam" id="PF13509"/>
    </source>
</evidence>
<dbReference type="Gene3D" id="1.10.10.10">
    <property type="entry name" value="Winged helix-like DNA-binding domain superfamily/Winged helix DNA-binding domain"/>
    <property type="match status" value="1"/>
</dbReference>
<feature type="domain" description="Conserved virulence factor B-like winged helix" evidence="2">
    <location>
        <begin position="196"/>
        <end position="252"/>
    </location>
</feature>
<dbReference type="AlphaFoldDB" id="A0A6S6TDU8"/>
<dbReference type="InterPro" id="IPR039566">
    <property type="entry name" value="CvfB_S1_st"/>
</dbReference>
<feature type="non-terminal residue" evidence="3">
    <location>
        <position position="1"/>
    </location>
</feature>
<protein>
    <submittedName>
        <fullName evidence="3">GntR family transcriptional regulator</fullName>
    </submittedName>
</protein>
<dbReference type="InterPro" id="IPR012340">
    <property type="entry name" value="NA-bd_OB-fold"/>
</dbReference>
<dbReference type="InterPro" id="IPR040764">
    <property type="entry name" value="CvfB_WH"/>
</dbReference>
<feature type="domain" description="Conserved virulence factor B first S1" evidence="1">
    <location>
        <begin position="2"/>
        <end position="38"/>
    </location>
</feature>